<keyword evidence="4 10" id="KW-0645">Protease</keyword>
<dbReference type="Pfam" id="PF00082">
    <property type="entry name" value="Peptidase_S8"/>
    <property type="match status" value="1"/>
</dbReference>
<dbReference type="PROSITE" id="PS00136">
    <property type="entry name" value="SUBTILASE_ASP"/>
    <property type="match status" value="1"/>
</dbReference>
<feature type="region of interest" description="Disordered" evidence="11">
    <location>
        <begin position="334"/>
        <end position="357"/>
    </location>
</feature>
<evidence type="ECO:0000256" key="4">
    <source>
        <dbReference type="ARBA" id="ARBA00022670"/>
    </source>
</evidence>
<keyword evidence="13" id="KW-0732">Signal</keyword>
<evidence type="ECO:0000313" key="16">
    <source>
        <dbReference type="Proteomes" id="UP000595046"/>
    </source>
</evidence>
<evidence type="ECO:0000256" key="1">
    <source>
        <dbReference type="ARBA" id="ARBA00004162"/>
    </source>
</evidence>
<evidence type="ECO:0000256" key="5">
    <source>
        <dbReference type="ARBA" id="ARBA00022692"/>
    </source>
</evidence>
<evidence type="ECO:0000259" key="14">
    <source>
        <dbReference type="Pfam" id="PF00082"/>
    </source>
</evidence>
<dbReference type="GO" id="GO:0006508">
    <property type="term" value="P:proteolysis"/>
    <property type="evidence" value="ECO:0007669"/>
    <property type="project" value="UniProtKB-KW"/>
</dbReference>
<dbReference type="RefSeq" id="WP_197353528.1">
    <property type="nucleotide sequence ID" value="NZ_CP048882.1"/>
</dbReference>
<dbReference type="InterPro" id="IPR050131">
    <property type="entry name" value="Peptidase_S8_subtilisin-like"/>
</dbReference>
<keyword evidence="5 12" id="KW-0812">Transmembrane</keyword>
<proteinExistence type="inferred from homology"/>
<keyword evidence="8 12" id="KW-1133">Transmembrane helix</keyword>
<dbReference type="AlphaFoldDB" id="A0A7T1TB64"/>
<dbReference type="PROSITE" id="PS51892">
    <property type="entry name" value="SUBTILASE"/>
    <property type="match status" value="1"/>
</dbReference>
<dbReference type="PRINTS" id="PR00723">
    <property type="entry name" value="SUBTILISIN"/>
</dbReference>
<organism evidence="15 16">
    <name type="scientific">Streptomyces bathyalis</name>
    <dbReference type="NCBI Taxonomy" id="2710756"/>
    <lineage>
        <taxon>Bacteria</taxon>
        <taxon>Bacillati</taxon>
        <taxon>Actinomycetota</taxon>
        <taxon>Actinomycetes</taxon>
        <taxon>Kitasatosporales</taxon>
        <taxon>Streptomycetaceae</taxon>
        <taxon>Streptomyces</taxon>
    </lineage>
</organism>
<comment type="subcellular location">
    <subcellularLocation>
        <location evidence="1">Cell membrane</location>
        <topology evidence="1">Single-pass membrane protein</topology>
    </subcellularLocation>
</comment>
<accession>A0A7T1TB64</accession>
<dbReference type="EMBL" id="CP048882">
    <property type="protein sequence ID" value="QPP09764.1"/>
    <property type="molecule type" value="Genomic_DNA"/>
</dbReference>
<evidence type="ECO:0000256" key="11">
    <source>
        <dbReference type="SAM" id="MobiDB-lite"/>
    </source>
</evidence>
<evidence type="ECO:0000256" key="2">
    <source>
        <dbReference type="ARBA" id="ARBA00011073"/>
    </source>
</evidence>
<feature type="domain" description="Peptidase S8/S53" evidence="14">
    <location>
        <begin position="60"/>
        <end position="323"/>
    </location>
</feature>
<evidence type="ECO:0000256" key="7">
    <source>
        <dbReference type="ARBA" id="ARBA00022825"/>
    </source>
</evidence>
<feature type="active site" description="Charge relay system" evidence="10">
    <location>
        <position position="275"/>
    </location>
</feature>
<dbReference type="KEGG" id="sbat:G4Z16_28880"/>
<feature type="active site" description="Charge relay system" evidence="10">
    <location>
        <position position="104"/>
    </location>
</feature>
<keyword evidence="6 10" id="KW-0378">Hydrolase</keyword>
<evidence type="ECO:0000256" key="13">
    <source>
        <dbReference type="SAM" id="SignalP"/>
    </source>
</evidence>
<dbReference type="InterPro" id="IPR023834">
    <property type="entry name" value="T7SS_pept_S8A_mycosin"/>
</dbReference>
<dbReference type="PANTHER" id="PTHR43806:SF11">
    <property type="entry name" value="CEREVISIN-RELATED"/>
    <property type="match status" value="1"/>
</dbReference>
<evidence type="ECO:0000256" key="12">
    <source>
        <dbReference type="SAM" id="Phobius"/>
    </source>
</evidence>
<protein>
    <submittedName>
        <fullName evidence="15">Type VII secretion-associated serine protease mycosin</fullName>
    </submittedName>
</protein>
<gene>
    <name evidence="15" type="primary">mycP</name>
    <name evidence="15" type="ORF">G4Z16_28880</name>
</gene>
<comment type="similarity">
    <text evidence="2 10">Belongs to the peptidase S8 family.</text>
</comment>
<dbReference type="SUPFAM" id="SSF52743">
    <property type="entry name" value="Subtilisin-like"/>
    <property type="match status" value="1"/>
</dbReference>
<dbReference type="NCBIfam" id="TIGR03921">
    <property type="entry name" value="T7SS_mycosin"/>
    <property type="match status" value="1"/>
</dbReference>
<dbReference type="Proteomes" id="UP000595046">
    <property type="component" value="Chromosome"/>
</dbReference>
<reference evidence="16" key="1">
    <citation type="submission" date="2020-02" db="EMBL/GenBank/DDBJ databases">
        <title>Streptomyces sp. ASO4wet.</title>
        <authorList>
            <person name="Risdian C."/>
            <person name="Landwehr W."/>
            <person name="Schupp P."/>
            <person name="Wink J."/>
        </authorList>
    </citation>
    <scope>NUCLEOTIDE SEQUENCE [LARGE SCALE GENOMIC DNA]</scope>
    <source>
        <strain evidence="16">ASO4wet</strain>
    </source>
</reference>
<keyword evidence="7 10" id="KW-0720">Serine protease</keyword>
<dbReference type="InterPro" id="IPR000209">
    <property type="entry name" value="Peptidase_S8/S53_dom"/>
</dbReference>
<evidence type="ECO:0000256" key="8">
    <source>
        <dbReference type="ARBA" id="ARBA00022989"/>
    </source>
</evidence>
<sequence>MGGPARHIGPRRVAVVALAAALGLLPAAGSAQAAEGEGVQRQQWGLKAIQVADAWKTTKGKGITVAVLDTGVDSGHPDLKGSVREGRDFIRIGAKKGDRAWARHGTAMAGIIAGHGHGKGDKLGVMGVAPEAKILPVRVLLEDSDPKRKEARNSRATALADGIRWAADKGADVINLSLGDDSSSAHPEPGEDAAVRYAQRRGSVVVASAGNGGEEGDHVSYPAAYPGVMAVTAVDRRGARASFSTRRWYATVAAPGKGVLIADPDRHYYEGWGTSAASAFASGAVALVRAAHPDLSPAQIKDLISDTARHTPEGGRSDALGTGVVDPAAAIEMGSNIKPRKQEPSHPPYRSEFFGTGPDDGPSAGWLATIAAVLGLLLVGGAVAVHKGVNLETLRGLGSGSRER</sequence>
<feature type="active site" description="Charge relay system" evidence="10">
    <location>
        <position position="69"/>
    </location>
</feature>
<dbReference type="Gene3D" id="3.40.50.200">
    <property type="entry name" value="Peptidase S8/S53 domain"/>
    <property type="match status" value="1"/>
</dbReference>
<dbReference type="InterPro" id="IPR036852">
    <property type="entry name" value="Peptidase_S8/S53_dom_sf"/>
</dbReference>
<dbReference type="InterPro" id="IPR015500">
    <property type="entry name" value="Peptidase_S8_subtilisin-rel"/>
</dbReference>
<keyword evidence="16" id="KW-1185">Reference proteome</keyword>
<keyword evidence="9 12" id="KW-0472">Membrane</keyword>
<keyword evidence="3" id="KW-1003">Cell membrane</keyword>
<evidence type="ECO:0000313" key="15">
    <source>
        <dbReference type="EMBL" id="QPP09764.1"/>
    </source>
</evidence>
<dbReference type="GO" id="GO:0004252">
    <property type="term" value="F:serine-type endopeptidase activity"/>
    <property type="evidence" value="ECO:0007669"/>
    <property type="project" value="UniProtKB-UniRule"/>
</dbReference>
<feature type="chain" id="PRO_5032658219" evidence="13">
    <location>
        <begin position="34"/>
        <end position="404"/>
    </location>
</feature>
<evidence type="ECO:0000256" key="3">
    <source>
        <dbReference type="ARBA" id="ARBA00022475"/>
    </source>
</evidence>
<feature type="signal peptide" evidence="13">
    <location>
        <begin position="1"/>
        <end position="33"/>
    </location>
</feature>
<dbReference type="InterPro" id="IPR023827">
    <property type="entry name" value="Peptidase_S8_Asp-AS"/>
</dbReference>
<evidence type="ECO:0000256" key="10">
    <source>
        <dbReference type="PROSITE-ProRule" id="PRU01240"/>
    </source>
</evidence>
<feature type="transmembrane region" description="Helical" evidence="12">
    <location>
        <begin position="364"/>
        <end position="385"/>
    </location>
</feature>
<name>A0A7T1TB64_9ACTN</name>
<dbReference type="PANTHER" id="PTHR43806">
    <property type="entry name" value="PEPTIDASE S8"/>
    <property type="match status" value="1"/>
</dbReference>
<evidence type="ECO:0000256" key="9">
    <source>
        <dbReference type="ARBA" id="ARBA00023136"/>
    </source>
</evidence>
<dbReference type="GO" id="GO:0005886">
    <property type="term" value="C:plasma membrane"/>
    <property type="evidence" value="ECO:0007669"/>
    <property type="project" value="UniProtKB-SubCell"/>
</dbReference>
<evidence type="ECO:0000256" key="6">
    <source>
        <dbReference type="ARBA" id="ARBA00022801"/>
    </source>
</evidence>